<evidence type="ECO:0000313" key="3">
    <source>
        <dbReference type="EMBL" id="GIZ52764.1"/>
    </source>
</evidence>
<dbReference type="Proteomes" id="UP000887222">
    <property type="component" value="Unassembled WGS sequence"/>
</dbReference>
<feature type="domain" description="DUF2382" evidence="2">
    <location>
        <begin position="177"/>
        <end position="284"/>
    </location>
</feature>
<protein>
    <recommendedName>
        <fullName evidence="2">DUF2382 domain-containing protein</fullName>
    </recommendedName>
</protein>
<evidence type="ECO:0000256" key="1">
    <source>
        <dbReference type="SAM" id="MobiDB-lite"/>
    </source>
</evidence>
<organism evidence="3 4">
    <name type="scientific">Noviherbaspirillum aridicola</name>
    <dbReference type="NCBI Taxonomy" id="2849687"/>
    <lineage>
        <taxon>Bacteria</taxon>
        <taxon>Pseudomonadati</taxon>
        <taxon>Pseudomonadota</taxon>
        <taxon>Betaproteobacteria</taxon>
        <taxon>Burkholderiales</taxon>
        <taxon>Oxalobacteraceae</taxon>
        <taxon>Noviherbaspirillum</taxon>
    </lineage>
</organism>
<dbReference type="InterPro" id="IPR052967">
    <property type="entry name" value="Stress_Response_Assoc"/>
</dbReference>
<name>A0ABQ4Q6T6_9BURK</name>
<reference evidence="3 4" key="1">
    <citation type="journal article" date="2022" name="Int. J. Syst. Evol. Microbiol.">
        <title>Noviherbaspirillum aridicola sp. nov., isolated from an arid soil in Pakistan.</title>
        <authorList>
            <person name="Khan I.U."/>
            <person name="Saqib M."/>
            <person name="Amin A."/>
            <person name="Hussain F."/>
            <person name="Li L."/>
            <person name="Liu Y.H."/>
            <person name="Fang B.Z."/>
            <person name="Ahmed I."/>
            <person name="Li W.J."/>
        </authorList>
    </citation>
    <scope>NUCLEOTIDE SEQUENCE [LARGE SCALE GENOMIC DNA]</scope>
    <source>
        <strain evidence="3 4">NCCP-691</strain>
    </source>
</reference>
<evidence type="ECO:0000313" key="4">
    <source>
        <dbReference type="Proteomes" id="UP000887222"/>
    </source>
</evidence>
<dbReference type="EMBL" id="BPMK01000012">
    <property type="protein sequence ID" value="GIZ52764.1"/>
    <property type="molecule type" value="Genomic_DNA"/>
</dbReference>
<accession>A0ABQ4Q6T6</accession>
<evidence type="ECO:0000259" key="2">
    <source>
        <dbReference type="Pfam" id="PF09557"/>
    </source>
</evidence>
<dbReference type="PANTHER" id="PTHR38463:SF1">
    <property type="entry name" value="STRESS RESPONSE PROTEIN YSNF"/>
    <property type="match status" value="1"/>
</dbReference>
<proteinExistence type="predicted"/>
<dbReference type="Pfam" id="PF09557">
    <property type="entry name" value="DUF2382"/>
    <property type="match status" value="1"/>
</dbReference>
<gene>
    <name evidence="3" type="ORF">NCCP691_27780</name>
</gene>
<keyword evidence="4" id="KW-1185">Reference proteome</keyword>
<dbReference type="InterPro" id="IPR019060">
    <property type="entry name" value="DUF2382"/>
</dbReference>
<feature type="compositionally biased region" description="Low complexity" evidence="1">
    <location>
        <begin position="49"/>
        <end position="66"/>
    </location>
</feature>
<comment type="caution">
    <text evidence="3">The sequence shown here is derived from an EMBL/GenBank/DDBJ whole genome shotgun (WGS) entry which is preliminary data.</text>
</comment>
<dbReference type="PANTHER" id="PTHR38463">
    <property type="entry name" value="STRESS RESPONSE PROTEIN YSNF"/>
    <property type="match status" value="1"/>
</dbReference>
<sequence>MTNPRGRSIGTSGDDTVVAVYDNYQDAQNALQALAADGIARTDMQLQPETESTGTSSDAATTSSESGGEGGIRGFFRSLFGGDEHDEHRHIYQESVRRGSYILTIDIRDESEADRVVSTLNRFHPVDIDERVSHWRRQGWAGYDESAPRYTAEDIARERSTYASNRATAAPAEQARIPVIEEELKVGRREVQRGGIRIIKRIREIPVSESVQLRDEHIHVGRQAVDRPAGQAEFKEASFEVRETDEEAVVSKTARVVEEVVIGKEVEQRTERIDDTVRRTDVEVENLAGGGMSSGRDDAEFRRHWQSTYGTSGGRYEDYDAAYRYGTTAAGSDRYRNHQWSEVEPQLRSDWEANHPGSAWEKVKDAVRYGTERVTGRRGH</sequence>
<feature type="region of interest" description="Disordered" evidence="1">
    <location>
        <begin position="47"/>
        <end position="75"/>
    </location>
</feature>
<dbReference type="RefSeq" id="WP_238482445.1">
    <property type="nucleotide sequence ID" value="NZ_BPMK01000012.1"/>
</dbReference>